<dbReference type="Gene3D" id="3.40.50.300">
    <property type="entry name" value="P-loop containing nucleotide triphosphate hydrolases"/>
    <property type="match status" value="1"/>
</dbReference>
<proteinExistence type="inferred from homology"/>
<dbReference type="SMART" id="SM00382">
    <property type="entry name" value="AAA"/>
    <property type="match status" value="1"/>
</dbReference>
<dbReference type="PROSITE" id="PS50893">
    <property type="entry name" value="ABC_TRANSPORTER_2"/>
    <property type="match status" value="1"/>
</dbReference>
<sequence>METILEVNQLRKTYKKRKTKEVVQAVNGISFKVNRGEILGLLGPNGAGKTTTIKMICGLLTPDDGAIVINGVDQHKKRLKALRHISAVLEGNRNLYWRLSVLENLEYFAGNRGSSRKEVAAIIDDLLIKFKLKEKENELVNRLSRGMQQKLAIAVAMLAESEVILLDEPTLGLDVETGYEVREILKAIVRQYNRTIIISSHDMDVIQDICERTVIINQGNVVTDDRVENLLKLFEVRSYAVTLGNQLDEQQKQLLTEKFPFHLYTEDSLQSTLEIDLAKSDEIYDLFDILKLASTPVEAIDRKSVNFEQIFMKIVKGETSHALTQSS</sequence>
<comment type="similarity">
    <text evidence="1">Belongs to the ABC transporter superfamily.</text>
</comment>
<organism evidence="6 7">
    <name type="scientific">Sediminibacillus dalangtanensis</name>
    <dbReference type="NCBI Taxonomy" id="2729421"/>
    <lineage>
        <taxon>Bacteria</taxon>
        <taxon>Bacillati</taxon>
        <taxon>Bacillota</taxon>
        <taxon>Bacilli</taxon>
        <taxon>Bacillales</taxon>
        <taxon>Bacillaceae</taxon>
        <taxon>Sediminibacillus</taxon>
    </lineage>
</organism>
<evidence type="ECO:0000256" key="4">
    <source>
        <dbReference type="ARBA" id="ARBA00022840"/>
    </source>
</evidence>
<dbReference type="RefSeq" id="WP_209367856.1">
    <property type="nucleotide sequence ID" value="NZ_CP046956.1"/>
</dbReference>
<keyword evidence="7" id="KW-1185">Reference proteome</keyword>
<dbReference type="Pfam" id="PF00005">
    <property type="entry name" value="ABC_tran"/>
    <property type="match status" value="1"/>
</dbReference>
<feature type="domain" description="ABC transporter" evidence="5">
    <location>
        <begin position="5"/>
        <end position="243"/>
    </location>
</feature>
<keyword evidence="2" id="KW-0813">Transport</keyword>
<keyword evidence="3" id="KW-0547">Nucleotide-binding</keyword>
<gene>
    <name evidence="6" type="ORF">ERJ70_05835</name>
</gene>
<dbReference type="InterPro" id="IPR027417">
    <property type="entry name" value="P-loop_NTPase"/>
</dbReference>
<dbReference type="InterPro" id="IPR050763">
    <property type="entry name" value="ABC_transporter_ATP-binding"/>
</dbReference>
<dbReference type="InterPro" id="IPR003593">
    <property type="entry name" value="AAA+_ATPase"/>
</dbReference>
<reference evidence="6 7" key="1">
    <citation type="submission" date="2019-12" db="EMBL/GenBank/DDBJ databases">
        <title>The whole genome sequencing of a strain isolated from a Mars analog, Dalangtan Playa.</title>
        <authorList>
            <person name="Huang T."/>
        </authorList>
    </citation>
    <scope>NUCLEOTIDE SEQUENCE [LARGE SCALE GENOMIC DNA]</scope>
    <source>
        <strain evidence="6 7">DP4-553-S</strain>
    </source>
</reference>
<evidence type="ECO:0000256" key="3">
    <source>
        <dbReference type="ARBA" id="ARBA00022741"/>
    </source>
</evidence>
<dbReference type="Proteomes" id="UP000665043">
    <property type="component" value="Chromosome"/>
</dbReference>
<evidence type="ECO:0000256" key="2">
    <source>
        <dbReference type="ARBA" id="ARBA00022448"/>
    </source>
</evidence>
<dbReference type="GO" id="GO:0005524">
    <property type="term" value="F:ATP binding"/>
    <property type="evidence" value="ECO:0007669"/>
    <property type="project" value="UniProtKB-KW"/>
</dbReference>
<name>A0ABX7VSS5_9BACI</name>
<dbReference type="SUPFAM" id="SSF52540">
    <property type="entry name" value="P-loop containing nucleoside triphosphate hydrolases"/>
    <property type="match status" value="1"/>
</dbReference>
<keyword evidence="4 6" id="KW-0067">ATP-binding</keyword>
<dbReference type="PANTHER" id="PTHR42711">
    <property type="entry name" value="ABC TRANSPORTER ATP-BINDING PROTEIN"/>
    <property type="match status" value="1"/>
</dbReference>
<evidence type="ECO:0000313" key="7">
    <source>
        <dbReference type="Proteomes" id="UP000665043"/>
    </source>
</evidence>
<dbReference type="CDD" id="cd03230">
    <property type="entry name" value="ABC_DR_subfamily_A"/>
    <property type="match status" value="1"/>
</dbReference>
<evidence type="ECO:0000256" key="1">
    <source>
        <dbReference type="ARBA" id="ARBA00005417"/>
    </source>
</evidence>
<evidence type="ECO:0000259" key="5">
    <source>
        <dbReference type="PROSITE" id="PS50893"/>
    </source>
</evidence>
<evidence type="ECO:0000313" key="6">
    <source>
        <dbReference type="EMBL" id="QTM98860.1"/>
    </source>
</evidence>
<dbReference type="InterPro" id="IPR003439">
    <property type="entry name" value="ABC_transporter-like_ATP-bd"/>
</dbReference>
<accession>A0ABX7VSS5</accession>
<dbReference type="EMBL" id="CP046956">
    <property type="protein sequence ID" value="QTM98860.1"/>
    <property type="molecule type" value="Genomic_DNA"/>
</dbReference>
<dbReference type="PANTHER" id="PTHR42711:SF5">
    <property type="entry name" value="ABC TRANSPORTER ATP-BINDING PROTEIN NATA"/>
    <property type="match status" value="1"/>
</dbReference>
<protein>
    <submittedName>
        <fullName evidence="6">ATP-binding cassette domain-containing protein</fullName>
    </submittedName>
</protein>